<gene>
    <name evidence="1" type="ORF">QAD02_003816</name>
</gene>
<sequence length="195" mass="22243">MVKKLIAILLVPVICFGIHLLYLIKVDPLQYTCVQQKRVNGDPVDVFEFIRGPLAFEKLLPWLTRFKEADKRIVGVGKSYRAVVNLPIFGERHIHAFLSDYRPPKVLALEFTDDFIGQEIIIQTLDYHGKTLLKVTVIFERNSVLFQKLEVGVTQAFAPSVFSYLVEIGIHINDSHSKCTNSLSYKATTYDNTKN</sequence>
<evidence type="ECO:0000313" key="1">
    <source>
        <dbReference type="EMBL" id="KAJ8672557.1"/>
    </source>
</evidence>
<name>A0ACC2NN72_9HYME</name>
<proteinExistence type="predicted"/>
<evidence type="ECO:0000313" key="2">
    <source>
        <dbReference type="Proteomes" id="UP001239111"/>
    </source>
</evidence>
<accession>A0ACC2NN72</accession>
<keyword evidence="2" id="KW-1185">Reference proteome</keyword>
<protein>
    <submittedName>
        <fullName evidence="1">Uncharacterized protein</fullName>
    </submittedName>
</protein>
<comment type="caution">
    <text evidence="1">The sequence shown here is derived from an EMBL/GenBank/DDBJ whole genome shotgun (WGS) entry which is preliminary data.</text>
</comment>
<dbReference type="EMBL" id="CM056743">
    <property type="protein sequence ID" value="KAJ8672557.1"/>
    <property type="molecule type" value="Genomic_DNA"/>
</dbReference>
<reference evidence="1" key="1">
    <citation type="submission" date="2023-04" db="EMBL/GenBank/DDBJ databases">
        <title>A chromosome-level genome assembly of the parasitoid wasp Eretmocerus hayati.</title>
        <authorList>
            <person name="Zhong Y."/>
            <person name="Liu S."/>
            <person name="Liu Y."/>
        </authorList>
    </citation>
    <scope>NUCLEOTIDE SEQUENCE</scope>
    <source>
        <strain evidence="1">ZJU_SS_LIU_2023</strain>
    </source>
</reference>
<organism evidence="1 2">
    <name type="scientific">Eretmocerus hayati</name>
    <dbReference type="NCBI Taxonomy" id="131215"/>
    <lineage>
        <taxon>Eukaryota</taxon>
        <taxon>Metazoa</taxon>
        <taxon>Ecdysozoa</taxon>
        <taxon>Arthropoda</taxon>
        <taxon>Hexapoda</taxon>
        <taxon>Insecta</taxon>
        <taxon>Pterygota</taxon>
        <taxon>Neoptera</taxon>
        <taxon>Endopterygota</taxon>
        <taxon>Hymenoptera</taxon>
        <taxon>Apocrita</taxon>
        <taxon>Proctotrupomorpha</taxon>
        <taxon>Chalcidoidea</taxon>
        <taxon>Aphelinidae</taxon>
        <taxon>Aphelininae</taxon>
        <taxon>Eretmocerus</taxon>
    </lineage>
</organism>
<dbReference type="Proteomes" id="UP001239111">
    <property type="component" value="Chromosome 3"/>
</dbReference>